<evidence type="ECO:0000313" key="2">
    <source>
        <dbReference type="EMBL" id="MFC5396803.1"/>
    </source>
</evidence>
<dbReference type="EMBL" id="JBHSLV010000078">
    <property type="protein sequence ID" value="MFC5396803.1"/>
    <property type="molecule type" value="Genomic_DNA"/>
</dbReference>
<dbReference type="CDD" id="cd02440">
    <property type="entry name" value="AdoMet_MTases"/>
    <property type="match status" value="1"/>
</dbReference>
<evidence type="ECO:0000313" key="3">
    <source>
        <dbReference type="Proteomes" id="UP001596104"/>
    </source>
</evidence>
<dbReference type="GO" id="GO:0032259">
    <property type="term" value="P:methylation"/>
    <property type="evidence" value="ECO:0007669"/>
    <property type="project" value="UniProtKB-KW"/>
</dbReference>
<accession>A0ABW0HHW5</accession>
<evidence type="ECO:0000259" key="1">
    <source>
        <dbReference type="Pfam" id="PF08241"/>
    </source>
</evidence>
<dbReference type="Gene3D" id="3.40.50.150">
    <property type="entry name" value="Vaccinia Virus protein VP39"/>
    <property type="match status" value="1"/>
</dbReference>
<dbReference type="InterPro" id="IPR029063">
    <property type="entry name" value="SAM-dependent_MTases_sf"/>
</dbReference>
<dbReference type="InterPro" id="IPR013216">
    <property type="entry name" value="Methyltransf_11"/>
</dbReference>
<dbReference type="RefSeq" id="WP_377013524.1">
    <property type="nucleotide sequence ID" value="NZ_JBHSLV010000078.1"/>
</dbReference>
<name>A0ABW0HHW5_9HYPH</name>
<sequence>MADIVDRMNVYDHPHFFEGYRALRESDRGLNGALEIPALRALLPELAAKIVLDLGCGFGDFARYVRKHGARSVTAIDLSQRMLGEARRLTTDSEIVFVHARIEDHIPDPEAYDLVVSSLALHYLADIRDVFQRVFRALRPSGTFIFSVEHPMCTAHPVGWVRDGGGQATHWPVDRYQDEGMRKTRWFIDGVVKYHRTIETYVNALLSTGFQLDALCEPKPTAEALCARPSLMDELRRPPVLLLRASRR</sequence>
<keyword evidence="2" id="KW-0808">Transferase</keyword>
<gene>
    <name evidence="2" type="ORF">ACFPPC_29565</name>
</gene>
<dbReference type="GO" id="GO:0061542">
    <property type="term" value="F:3-demethylubiquinol 3-O-methyltransferase activity"/>
    <property type="evidence" value="ECO:0007669"/>
    <property type="project" value="UniProtKB-EC"/>
</dbReference>
<keyword evidence="3" id="KW-1185">Reference proteome</keyword>
<reference evidence="3" key="1">
    <citation type="journal article" date="2019" name="Int. J. Syst. Evol. Microbiol.">
        <title>The Global Catalogue of Microorganisms (GCM) 10K type strain sequencing project: providing services to taxonomists for standard genome sequencing and annotation.</title>
        <authorList>
            <consortium name="The Broad Institute Genomics Platform"/>
            <consortium name="The Broad Institute Genome Sequencing Center for Infectious Disease"/>
            <person name="Wu L."/>
            <person name="Ma J."/>
        </authorList>
    </citation>
    <scope>NUCLEOTIDE SEQUENCE [LARGE SCALE GENOMIC DNA]</scope>
    <source>
        <strain evidence="3">CGMCC 1.16326</strain>
    </source>
</reference>
<dbReference type="Pfam" id="PF08241">
    <property type="entry name" value="Methyltransf_11"/>
    <property type="match status" value="1"/>
</dbReference>
<organism evidence="2 3">
    <name type="scientific">Bosea vestrisii</name>
    <dbReference type="NCBI Taxonomy" id="151416"/>
    <lineage>
        <taxon>Bacteria</taxon>
        <taxon>Pseudomonadati</taxon>
        <taxon>Pseudomonadota</taxon>
        <taxon>Alphaproteobacteria</taxon>
        <taxon>Hyphomicrobiales</taxon>
        <taxon>Boseaceae</taxon>
        <taxon>Bosea</taxon>
    </lineage>
</organism>
<dbReference type="EC" id="2.1.1.64" evidence="2"/>
<dbReference type="SUPFAM" id="SSF53335">
    <property type="entry name" value="S-adenosyl-L-methionine-dependent methyltransferases"/>
    <property type="match status" value="1"/>
</dbReference>
<comment type="caution">
    <text evidence="2">The sequence shown here is derived from an EMBL/GenBank/DDBJ whole genome shotgun (WGS) entry which is preliminary data.</text>
</comment>
<protein>
    <submittedName>
        <fullName evidence="2">Class I SAM-dependent methyltransferase</fullName>
        <ecNumber evidence="2">2.1.1.222</ecNumber>
        <ecNumber evidence="2">2.1.1.64</ecNumber>
    </submittedName>
</protein>
<keyword evidence="2" id="KW-0489">Methyltransferase</keyword>
<dbReference type="GO" id="GO:0102208">
    <property type="term" value="F:2-polyprenyl-6-hydroxyphenol methylase activity"/>
    <property type="evidence" value="ECO:0007669"/>
    <property type="project" value="UniProtKB-EC"/>
</dbReference>
<dbReference type="PANTHER" id="PTHR43861">
    <property type="entry name" value="TRANS-ACONITATE 2-METHYLTRANSFERASE-RELATED"/>
    <property type="match status" value="1"/>
</dbReference>
<dbReference type="PANTHER" id="PTHR43861:SF1">
    <property type="entry name" value="TRANS-ACONITATE 2-METHYLTRANSFERASE"/>
    <property type="match status" value="1"/>
</dbReference>
<dbReference type="Proteomes" id="UP001596104">
    <property type="component" value="Unassembled WGS sequence"/>
</dbReference>
<feature type="domain" description="Methyltransferase type 11" evidence="1">
    <location>
        <begin position="52"/>
        <end position="146"/>
    </location>
</feature>
<proteinExistence type="predicted"/>
<dbReference type="EC" id="2.1.1.222" evidence="2"/>